<keyword evidence="3" id="KW-0808">Transferase</keyword>
<keyword evidence="4 9" id="KW-0547">Nucleotide-binding</keyword>
<dbReference type="PROSITE" id="PS00107">
    <property type="entry name" value="PROTEIN_KINASE_ATP"/>
    <property type="match status" value="1"/>
</dbReference>
<evidence type="ECO:0000259" key="12">
    <source>
        <dbReference type="PROSITE" id="PS50011"/>
    </source>
</evidence>
<dbReference type="Gene3D" id="2.60.200.20">
    <property type="match status" value="1"/>
</dbReference>
<keyword evidence="14" id="KW-1185">Reference proteome</keyword>
<feature type="binding site" evidence="9">
    <location>
        <position position="238"/>
    </location>
    <ligand>
        <name>ATP</name>
        <dbReference type="ChEBI" id="CHEBI:30616"/>
    </ligand>
</feature>
<evidence type="ECO:0000256" key="8">
    <source>
        <dbReference type="ARBA" id="ARBA00048130"/>
    </source>
</evidence>
<dbReference type="PANTHER" id="PTHR48016">
    <property type="entry name" value="MAP KINASE KINASE KINASE SSK2-RELATED-RELATED"/>
    <property type="match status" value="1"/>
</dbReference>
<dbReference type="GO" id="GO:0004707">
    <property type="term" value="F:MAP kinase activity"/>
    <property type="evidence" value="ECO:0007669"/>
    <property type="project" value="UniProtKB-EC"/>
</dbReference>
<proteinExistence type="inferred from homology"/>
<evidence type="ECO:0000259" key="11">
    <source>
        <dbReference type="PROSITE" id="PS50006"/>
    </source>
</evidence>
<evidence type="ECO:0000256" key="6">
    <source>
        <dbReference type="ARBA" id="ARBA00022840"/>
    </source>
</evidence>
<dbReference type="Proteomes" id="UP000800094">
    <property type="component" value="Unassembled WGS sequence"/>
</dbReference>
<dbReference type="EC" id="2.7.11.24" evidence="2"/>
<keyword evidence="5 13" id="KW-0418">Kinase</keyword>
<dbReference type="Pfam" id="PF00498">
    <property type="entry name" value="FHA"/>
    <property type="match status" value="1"/>
</dbReference>
<dbReference type="CDD" id="cd00180">
    <property type="entry name" value="PKc"/>
    <property type="match status" value="1"/>
</dbReference>
<evidence type="ECO:0000313" key="14">
    <source>
        <dbReference type="Proteomes" id="UP000800094"/>
    </source>
</evidence>
<feature type="region of interest" description="Disordered" evidence="10">
    <location>
        <begin position="482"/>
        <end position="548"/>
    </location>
</feature>
<feature type="domain" description="FHA" evidence="11">
    <location>
        <begin position="63"/>
        <end position="105"/>
    </location>
</feature>
<dbReference type="SMART" id="SM00220">
    <property type="entry name" value="S_TKc"/>
    <property type="match status" value="1"/>
</dbReference>
<dbReference type="SUPFAM" id="SSF56112">
    <property type="entry name" value="Protein kinase-like (PK-like)"/>
    <property type="match status" value="1"/>
</dbReference>
<dbReference type="AlphaFoldDB" id="A0A6A6INB9"/>
<dbReference type="GeneID" id="54576743"/>
<dbReference type="Pfam" id="PF00069">
    <property type="entry name" value="Pkinase"/>
    <property type="match status" value="1"/>
</dbReference>
<accession>A0A6A6INB9</accession>
<evidence type="ECO:0000256" key="3">
    <source>
        <dbReference type="ARBA" id="ARBA00022679"/>
    </source>
</evidence>
<sequence>MPSRRREGHPLALFYLVAYDNNQNAKDALAHSDNRHHVWMREDGTLALDIGFNIRSRSSAILATIGRNDTDIRLHRPSISKLHCSFEIDLHTNVVMLHDRSFHGTTQVYGENATPFEHQRQRQVVVQEDLNTVIGMGGARRNLYQFELIWYRKPAESMEMVKNRQEISRGYEDPPSLIRTVFDEGDTEPPSRRETRPHTAGPRQKMRYATIGPPLGSGQFGTVHKAVDADTGKLMAVKILRRPVAASGQDNWTPSQYHALKREVEHLSELDHPNIVDYITSQGWDGPEVEIFMGLKAGTLKSLLESGNCPTVAESVFHHILQALDCLAMKDIIHRDVKPENILWVLLPDGQHQFQLGDFGLCNRAVTAFTTVGSPIFMAPEMLWKGEQTHKVDVWSLFVTMLWTLDAGGFRHMSRKFKSVGETQEAVQAAASNLDVVSKIQEMAVVNPLERASAAQMLVKCFNGAGLSTPRNRVPALISTPAVAAAERSPSPVSSSLAGRSAPKNLRRPEKNANMWTAQKRIEKARYPPRAQSPGLRSIRMGEGNASG</sequence>
<dbReference type="GO" id="GO:0005524">
    <property type="term" value="F:ATP binding"/>
    <property type="evidence" value="ECO:0007669"/>
    <property type="project" value="UniProtKB-UniRule"/>
</dbReference>
<dbReference type="SUPFAM" id="SSF49879">
    <property type="entry name" value="SMAD/FHA domain"/>
    <property type="match status" value="1"/>
</dbReference>
<dbReference type="Gene3D" id="1.10.510.10">
    <property type="entry name" value="Transferase(Phosphotransferase) domain 1"/>
    <property type="match status" value="1"/>
</dbReference>
<dbReference type="OrthoDB" id="4062651at2759"/>
<dbReference type="PROSITE" id="PS50006">
    <property type="entry name" value="FHA_DOMAIN"/>
    <property type="match status" value="1"/>
</dbReference>
<name>A0A6A6INB9_9PLEO</name>
<feature type="region of interest" description="Disordered" evidence="10">
    <location>
        <begin position="175"/>
        <end position="203"/>
    </location>
</feature>
<dbReference type="InterPro" id="IPR000719">
    <property type="entry name" value="Prot_kinase_dom"/>
</dbReference>
<dbReference type="InterPro" id="IPR050538">
    <property type="entry name" value="MAP_kinase_kinase_kinase"/>
</dbReference>
<dbReference type="PROSITE" id="PS50011">
    <property type="entry name" value="PROTEIN_KINASE_DOM"/>
    <property type="match status" value="1"/>
</dbReference>
<evidence type="ECO:0000313" key="13">
    <source>
        <dbReference type="EMBL" id="KAF2251588.1"/>
    </source>
</evidence>
<dbReference type="InterPro" id="IPR011009">
    <property type="entry name" value="Kinase-like_dom_sf"/>
</dbReference>
<organism evidence="13 14">
    <name type="scientific">Trematosphaeria pertusa</name>
    <dbReference type="NCBI Taxonomy" id="390896"/>
    <lineage>
        <taxon>Eukaryota</taxon>
        <taxon>Fungi</taxon>
        <taxon>Dikarya</taxon>
        <taxon>Ascomycota</taxon>
        <taxon>Pezizomycotina</taxon>
        <taxon>Dothideomycetes</taxon>
        <taxon>Pleosporomycetidae</taxon>
        <taxon>Pleosporales</taxon>
        <taxon>Massarineae</taxon>
        <taxon>Trematosphaeriaceae</taxon>
        <taxon>Trematosphaeria</taxon>
    </lineage>
</organism>
<dbReference type="EMBL" id="ML987192">
    <property type="protein sequence ID" value="KAF2251588.1"/>
    <property type="molecule type" value="Genomic_DNA"/>
</dbReference>
<evidence type="ECO:0000256" key="10">
    <source>
        <dbReference type="SAM" id="MobiDB-lite"/>
    </source>
</evidence>
<dbReference type="InterPro" id="IPR017441">
    <property type="entry name" value="Protein_kinase_ATP_BS"/>
</dbReference>
<evidence type="ECO:0000256" key="2">
    <source>
        <dbReference type="ARBA" id="ARBA00012411"/>
    </source>
</evidence>
<evidence type="ECO:0000256" key="4">
    <source>
        <dbReference type="ARBA" id="ARBA00022741"/>
    </source>
</evidence>
<comment type="catalytic activity">
    <reaction evidence="8">
        <text>L-seryl-[protein] + ATP = O-phospho-L-seryl-[protein] + ADP + H(+)</text>
        <dbReference type="Rhea" id="RHEA:17989"/>
        <dbReference type="Rhea" id="RHEA-COMP:9863"/>
        <dbReference type="Rhea" id="RHEA-COMP:11604"/>
        <dbReference type="ChEBI" id="CHEBI:15378"/>
        <dbReference type="ChEBI" id="CHEBI:29999"/>
        <dbReference type="ChEBI" id="CHEBI:30616"/>
        <dbReference type="ChEBI" id="CHEBI:83421"/>
        <dbReference type="ChEBI" id="CHEBI:456216"/>
        <dbReference type="EC" id="2.7.11.24"/>
    </reaction>
    <physiologicalReaction direction="left-to-right" evidence="8">
        <dbReference type="Rhea" id="RHEA:17990"/>
    </physiologicalReaction>
</comment>
<dbReference type="RefSeq" id="XP_033686592.1">
    <property type="nucleotide sequence ID" value="XM_033823413.1"/>
</dbReference>
<reference evidence="13" key="1">
    <citation type="journal article" date="2020" name="Stud. Mycol.">
        <title>101 Dothideomycetes genomes: a test case for predicting lifestyles and emergence of pathogens.</title>
        <authorList>
            <person name="Haridas S."/>
            <person name="Albert R."/>
            <person name="Binder M."/>
            <person name="Bloem J."/>
            <person name="Labutti K."/>
            <person name="Salamov A."/>
            <person name="Andreopoulos B."/>
            <person name="Baker S."/>
            <person name="Barry K."/>
            <person name="Bills G."/>
            <person name="Bluhm B."/>
            <person name="Cannon C."/>
            <person name="Castanera R."/>
            <person name="Culley D."/>
            <person name="Daum C."/>
            <person name="Ezra D."/>
            <person name="Gonzalez J."/>
            <person name="Henrissat B."/>
            <person name="Kuo A."/>
            <person name="Liang C."/>
            <person name="Lipzen A."/>
            <person name="Lutzoni F."/>
            <person name="Magnuson J."/>
            <person name="Mondo S."/>
            <person name="Nolan M."/>
            <person name="Ohm R."/>
            <person name="Pangilinan J."/>
            <person name="Park H.-J."/>
            <person name="Ramirez L."/>
            <person name="Alfaro M."/>
            <person name="Sun H."/>
            <person name="Tritt A."/>
            <person name="Yoshinaga Y."/>
            <person name="Zwiers L.-H."/>
            <person name="Turgeon B."/>
            <person name="Goodwin S."/>
            <person name="Spatafora J."/>
            <person name="Crous P."/>
            <person name="Grigoriev I."/>
        </authorList>
    </citation>
    <scope>NUCLEOTIDE SEQUENCE</scope>
    <source>
        <strain evidence="13">CBS 122368</strain>
    </source>
</reference>
<evidence type="ECO:0000256" key="5">
    <source>
        <dbReference type="ARBA" id="ARBA00022777"/>
    </source>
</evidence>
<feature type="domain" description="Protein kinase" evidence="12">
    <location>
        <begin position="209"/>
        <end position="463"/>
    </location>
</feature>
<dbReference type="PANTHER" id="PTHR48016:SF56">
    <property type="entry name" value="MAPKK KINASE"/>
    <property type="match status" value="1"/>
</dbReference>
<evidence type="ECO:0000256" key="7">
    <source>
        <dbReference type="ARBA" id="ARBA00047919"/>
    </source>
</evidence>
<dbReference type="InterPro" id="IPR008984">
    <property type="entry name" value="SMAD_FHA_dom_sf"/>
</dbReference>
<comment type="similarity">
    <text evidence="1">Belongs to the protein kinase superfamily. CAMK Ser/Thr protein kinase family. CHEK2 subfamily.</text>
</comment>
<comment type="catalytic activity">
    <reaction evidence="7">
        <text>L-threonyl-[protein] + ATP = O-phospho-L-threonyl-[protein] + ADP + H(+)</text>
        <dbReference type="Rhea" id="RHEA:46608"/>
        <dbReference type="Rhea" id="RHEA-COMP:11060"/>
        <dbReference type="Rhea" id="RHEA-COMP:11605"/>
        <dbReference type="ChEBI" id="CHEBI:15378"/>
        <dbReference type="ChEBI" id="CHEBI:30013"/>
        <dbReference type="ChEBI" id="CHEBI:30616"/>
        <dbReference type="ChEBI" id="CHEBI:61977"/>
        <dbReference type="ChEBI" id="CHEBI:456216"/>
        <dbReference type="EC" id="2.7.11.24"/>
    </reaction>
    <physiologicalReaction direction="left-to-right" evidence="7">
        <dbReference type="Rhea" id="RHEA:46609"/>
    </physiologicalReaction>
</comment>
<evidence type="ECO:0000256" key="1">
    <source>
        <dbReference type="ARBA" id="ARBA00005575"/>
    </source>
</evidence>
<evidence type="ECO:0000256" key="9">
    <source>
        <dbReference type="PROSITE-ProRule" id="PRU10141"/>
    </source>
</evidence>
<gene>
    <name evidence="13" type="ORF">BU26DRAFT_421537</name>
</gene>
<dbReference type="InterPro" id="IPR000253">
    <property type="entry name" value="FHA_dom"/>
</dbReference>
<keyword evidence="6 9" id="KW-0067">ATP-binding</keyword>
<protein>
    <recommendedName>
        <fullName evidence="2">mitogen-activated protein kinase</fullName>
        <ecNumber evidence="2">2.7.11.24</ecNumber>
    </recommendedName>
</protein>